<evidence type="ECO:0000313" key="2">
    <source>
        <dbReference type="EMBL" id="RKJ91618.1"/>
    </source>
</evidence>
<protein>
    <submittedName>
        <fullName evidence="2">DUF58 domain-containing protein</fullName>
    </submittedName>
</protein>
<dbReference type="PANTHER" id="PTHR33608">
    <property type="entry name" value="BLL2464 PROTEIN"/>
    <property type="match status" value="1"/>
</dbReference>
<proteinExistence type="predicted"/>
<evidence type="ECO:0000259" key="1">
    <source>
        <dbReference type="Pfam" id="PF01882"/>
    </source>
</evidence>
<evidence type="ECO:0000313" key="3">
    <source>
        <dbReference type="Proteomes" id="UP000281725"/>
    </source>
</evidence>
<organism evidence="2 3">
    <name type="scientific">Aeromonas veronii</name>
    <dbReference type="NCBI Taxonomy" id="654"/>
    <lineage>
        <taxon>Bacteria</taxon>
        <taxon>Pseudomonadati</taxon>
        <taxon>Pseudomonadota</taxon>
        <taxon>Gammaproteobacteria</taxon>
        <taxon>Aeromonadales</taxon>
        <taxon>Aeromonadaceae</taxon>
        <taxon>Aeromonas</taxon>
    </lineage>
</organism>
<dbReference type="PANTHER" id="PTHR33608:SF12">
    <property type="entry name" value="DUF58 DOMAIN-CONTAINING PROTEIN"/>
    <property type="match status" value="1"/>
</dbReference>
<comment type="caution">
    <text evidence="2">The sequence shown here is derived from an EMBL/GenBank/DDBJ whole genome shotgun (WGS) entry which is preliminary data.</text>
</comment>
<sequence>MPLDPSLHPDIALSLPRLLNIRLWAKARKPPYAGRSSSERGKPGRSPGLTFRELRAYQAGDEVRHIDWRVTARLGRPYTRLYSEELDQAHWLLLDLSPAMYFGSTLQLKARLGCELAAALLWQGEKQHNTLICHGLIIPHHQSQRGSVLPLLESLCHHYQQGLARRALSHSLADTLSGVKLPHGAKLTIITDHRPCESALCQQLQLLSRRHDIHYWQIRDPLEAALTPDGQLPVAIDRPGQHYQGWLDGGHAGFSRRYRQAAEQQLAHGRRQLLPLVQRLYLLDNSQTLQQQWQEGLCHQG</sequence>
<name>A0A3A9IRK8_AERVE</name>
<dbReference type="AlphaFoldDB" id="A0A3A9IRK8"/>
<dbReference type="InterPro" id="IPR002881">
    <property type="entry name" value="DUF58"/>
</dbReference>
<gene>
    <name evidence="2" type="ORF">D6R50_03120</name>
</gene>
<dbReference type="RefSeq" id="WP_120414229.1">
    <property type="nucleotide sequence ID" value="NZ_RAWX01000001.1"/>
</dbReference>
<dbReference type="Pfam" id="PF01882">
    <property type="entry name" value="DUF58"/>
    <property type="match status" value="1"/>
</dbReference>
<dbReference type="Proteomes" id="UP000281725">
    <property type="component" value="Unassembled WGS sequence"/>
</dbReference>
<feature type="domain" description="DUF58" evidence="1">
    <location>
        <begin position="53"/>
        <end position="265"/>
    </location>
</feature>
<accession>A0A3A9IRK8</accession>
<dbReference type="EMBL" id="RAWX01000001">
    <property type="protein sequence ID" value="RKJ91618.1"/>
    <property type="molecule type" value="Genomic_DNA"/>
</dbReference>
<reference evidence="2 3" key="1">
    <citation type="submission" date="2018-09" db="EMBL/GenBank/DDBJ databases">
        <title>Genome sequencing of Aeromonas veronii MS-17-88.</title>
        <authorList>
            <person name="Tekedar H.C."/>
            <person name="Arick M.A."/>
            <person name="Hsu C.-Y."/>
            <person name="Thrash A."/>
            <person name="Karsi A."/>
            <person name="Lawrence M.L."/>
            <person name="Abdelhamed H."/>
        </authorList>
    </citation>
    <scope>NUCLEOTIDE SEQUENCE [LARGE SCALE GENOMIC DNA]</scope>
    <source>
        <strain evidence="2 3">MS 17-88</strain>
    </source>
</reference>